<dbReference type="InterPro" id="IPR002110">
    <property type="entry name" value="Ankyrin_rpt"/>
</dbReference>
<dbReference type="SUPFAM" id="SSF48403">
    <property type="entry name" value="Ankyrin repeat"/>
    <property type="match status" value="1"/>
</dbReference>
<dbReference type="InterPro" id="IPR036770">
    <property type="entry name" value="Ankyrin_rpt-contain_sf"/>
</dbReference>
<evidence type="ECO:0000256" key="4">
    <source>
        <dbReference type="SAM" id="MobiDB-lite"/>
    </source>
</evidence>
<keyword evidence="2 3" id="KW-0040">ANK repeat</keyword>
<dbReference type="EMBL" id="OV696702">
    <property type="protein sequence ID" value="CAH1249225.1"/>
    <property type="molecule type" value="Genomic_DNA"/>
</dbReference>
<name>A0A8J9Z7Q4_BRALA</name>
<organism evidence="5 6">
    <name type="scientific">Branchiostoma lanceolatum</name>
    <name type="common">Common lancelet</name>
    <name type="synonym">Amphioxus lanceolatum</name>
    <dbReference type="NCBI Taxonomy" id="7740"/>
    <lineage>
        <taxon>Eukaryota</taxon>
        <taxon>Metazoa</taxon>
        <taxon>Chordata</taxon>
        <taxon>Cephalochordata</taxon>
        <taxon>Leptocardii</taxon>
        <taxon>Amphioxiformes</taxon>
        <taxon>Branchiostomatidae</taxon>
        <taxon>Branchiostoma</taxon>
    </lineage>
</organism>
<gene>
    <name evidence="5" type="primary">ANK3</name>
    <name evidence="5" type="ORF">BLAG_LOCUS10408</name>
</gene>
<feature type="region of interest" description="Disordered" evidence="4">
    <location>
        <begin position="836"/>
        <end position="866"/>
    </location>
</feature>
<feature type="region of interest" description="Disordered" evidence="4">
    <location>
        <begin position="359"/>
        <end position="386"/>
    </location>
</feature>
<feature type="region of interest" description="Disordered" evidence="4">
    <location>
        <begin position="706"/>
        <end position="737"/>
    </location>
</feature>
<feature type="region of interest" description="Disordered" evidence="4">
    <location>
        <begin position="959"/>
        <end position="1024"/>
    </location>
</feature>
<feature type="region of interest" description="Disordered" evidence="4">
    <location>
        <begin position="1488"/>
        <end position="1514"/>
    </location>
</feature>
<feature type="region of interest" description="Disordered" evidence="4">
    <location>
        <begin position="1292"/>
        <end position="1323"/>
    </location>
</feature>
<feature type="repeat" description="ANK" evidence="3">
    <location>
        <begin position="137"/>
        <end position="169"/>
    </location>
</feature>
<feature type="region of interest" description="Disordered" evidence="4">
    <location>
        <begin position="1815"/>
        <end position="1838"/>
    </location>
</feature>
<feature type="region of interest" description="Disordered" evidence="4">
    <location>
        <begin position="1747"/>
        <end position="1774"/>
    </location>
</feature>
<evidence type="ECO:0000256" key="3">
    <source>
        <dbReference type="PROSITE-ProRule" id="PRU00023"/>
    </source>
</evidence>
<feature type="repeat" description="ANK" evidence="3">
    <location>
        <begin position="223"/>
        <end position="255"/>
    </location>
</feature>
<dbReference type="Pfam" id="PF12796">
    <property type="entry name" value="Ank_2"/>
    <property type="match status" value="1"/>
</dbReference>
<proteinExistence type="predicted"/>
<dbReference type="PROSITE" id="PS50088">
    <property type="entry name" value="ANK_REPEAT"/>
    <property type="match status" value="2"/>
</dbReference>
<evidence type="ECO:0000313" key="5">
    <source>
        <dbReference type="EMBL" id="CAH1249225.1"/>
    </source>
</evidence>
<feature type="region of interest" description="Disordered" evidence="4">
    <location>
        <begin position="1183"/>
        <end position="1215"/>
    </location>
</feature>
<evidence type="ECO:0000313" key="6">
    <source>
        <dbReference type="Proteomes" id="UP000838412"/>
    </source>
</evidence>
<keyword evidence="1" id="KW-0677">Repeat</keyword>
<evidence type="ECO:0000256" key="2">
    <source>
        <dbReference type="ARBA" id="ARBA00023043"/>
    </source>
</evidence>
<feature type="region of interest" description="Disordered" evidence="4">
    <location>
        <begin position="1680"/>
        <end position="1715"/>
    </location>
</feature>
<accession>A0A8J9Z7Q4</accession>
<feature type="compositionally biased region" description="Polar residues" evidence="4">
    <location>
        <begin position="24"/>
        <end position="38"/>
    </location>
</feature>
<reference evidence="5" key="1">
    <citation type="submission" date="2022-01" db="EMBL/GenBank/DDBJ databases">
        <authorList>
            <person name="Braso-Vives M."/>
        </authorList>
    </citation>
    <scope>NUCLEOTIDE SEQUENCE</scope>
</reference>
<feature type="compositionally biased region" description="Low complexity" evidence="4">
    <location>
        <begin position="12"/>
        <end position="23"/>
    </location>
</feature>
<feature type="region of interest" description="Disordered" evidence="4">
    <location>
        <begin position="1405"/>
        <end position="1449"/>
    </location>
</feature>
<feature type="region of interest" description="Disordered" evidence="4">
    <location>
        <begin position="585"/>
        <end position="628"/>
    </location>
</feature>
<dbReference type="PANTHER" id="PTHR24198:SF165">
    <property type="entry name" value="ANKYRIN REPEAT-CONTAINING PROTEIN-RELATED"/>
    <property type="match status" value="1"/>
</dbReference>
<dbReference type="Pfam" id="PF00023">
    <property type="entry name" value="Ank"/>
    <property type="match status" value="1"/>
</dbReference>
<feature type="compositionally biased region" description="Basic and acidic residues" evidence="4">
    <location>
        <begin position="1"/>
        <end position="10"/>
    </location>
</feature>
<feature type="region of interest" description="Disordered" evidence="4">
    <location>
        <begin position="900"/>
        <end position="936"/>
    </location>
</feature>
<dbReference type="Gene3D" id="1.25.40.20">
    <property type="entry name" value="Ankyrin repeat-containing domain"/>
    <property type="match status" value="2"/>
</dbReference>
<protein>
    <submittedName>
        <fullName evidence="5">ANK3 protein</fullName>
    </submittedName>
</protein>
<dbReference type="PANTHER" id="PTHR24198">
    <property type="entry name" value="ANKYRIN REPEAT AND PROTEIN KINASE DOMAIN-CONTAINING PROTEIN"/>
    <property type="match status" value="1"/>
</dbReference>
<dbReference type="Proteomes" id="UP000838412">
    <property type="component" value="Chromosome 17"/>
</dbReference>
<sequence length="2155" mass="238694">MSNEQAKRLEPTTTKTRSSTQSSFLRGTASSSQKSGTRSQEQQLWDAICNDDLKKVHTILCTAKNLNLNKPYTVITIDKNQGRDTCSTTYLLQACKVCRSSEIACALIRAGANVDTSRNVLKKVPYGSMWVPDAAVGNVTPLILAVIMRSEDLVRCLLQLGANVNSTNEAGERPLHYVFTGMPPNPSHATRKTPIATKDRNVTDLVFAALVDSGADLNASDKQGFTALHVAAERGCLEEVQTLVKAGADINVQTPVTGLTPLSLAKHANNVAVVNYLIQHAEGKAKRLTNFTREGKSFPTTPPTPLLQDLPTSQGRGSHFPPPRPPHYYRTYQLHKGGEVISHHPAHPITTGLTNFTREGKSFPTTPPTPLLQDLPTSQGRGSHFPPPRPPHYYRTYQLHKGGEVISHHPAHPITTGLTNFTREGKSFPTTPPTHYYRTYQLHKGGEVISHHPAHPITTGLTNFTREGKSFPTTPPIPLLLDLPTSQGRGSHFPPPPPTPLLLDLPTSQGRGSHFPPPRPPHYYRTYQLHKGGEVISHHPAHPITTGLTNFIREGKSFPTTPPTPLLQDLPTSQGRGSHFPPPAHPITTGLTNFTREGKSFPTTPPTPLLQDLPTSQGRGSHFPPPRPLHYYRTYQLHKGGEVISHHPAHPITTGLIPTSQGRGSHFPPPRPPHYYRTYQLHKGGEVISHHPAHSITTGLTNFTREGKSFPTTPPTPLLQDLPTSQGRGSHFPPPRPSHYYRTYQLHKGGEVISHHPAHPITTGLTNFTREGKSFPTTPPIPLLQDLPTSQGRGSHFPPPRPSHYYRTYQLHKGGEVISHHPAHPITTGLTNFTREGKSFPTTPPTPLLQDLPTSQGRGSHFPPPRPPHYYRTYQLHKGGEVISHHPAHPITTGLTNFTREGRSFPTTPPTPLLQDLPTSQGRGSHFPPPRPPHYYRTYQLHKGGEVISHHPAHPITTGLTNFTREGKSFPTTPPTPLLQDLPTSQGRGSHFPPTPPTPLLQDLPTSQGRGSHFPPPRPPHYYRTYQLHKGGEVISHHPAHPITTGLTNFTREGKSFPTTPPTPLLQDLPTSQGRGSHFPPPRPPHYYRTYQLHKGGEVISHHPAHPITTGLTNFTREGSHFPPPRPLHYYRTYQLHKGGEVISHHPAHPITTGLYQLHKGGEVISHHPAHPITTGLTNFTREGKSFPTTPPTPLLQDLPTSQGRGSHFPPPRPPHYYRTYQLHKGGEVISHHPAHPITTGLTNFTREGKSFPTTPPTHYYRTYQLHKGGEVISHHPAHPITTGLTNFTREGKSFPTTPPTPLLQDLPTSQGRGSHFPPPRPPHYYRTNTNFTREGKSFPTTPPTPLLQDLPTSQGRGSHFPPPRPLHYYRTYQLHKGGEVISHHPAHPITTGLTNFTREGKSFPTTPAHPITTGLTNFTREGKSFPTTPPIPLLQDLPTSQGRGSHFPPPRPPHYYRTYQLHKGGEVISHHPAHPITTGLTNFTREGRSFPTTPPTPLLQDLPTSQGRGSHFPPPRPPHYYRTYQLHKGGEVISHHPAHPITTGLTNFTREGKSFPTTPPIPLLQDLPTSQGRGSHFPPPRPPHYYKTYQLHKGGEVISHHPAHPITTGLTNFTREGKSFPTTPPTPLLQGLPTSQGRGSHFPPPRPPHYYWTYQLHKGGEVISHHPAHPITTGLTNFTREGKSFPTTPPTPLLQDLPTSQGRGSHFPPPRPPHYYRTYQLHKGGEVISHHPAHPITTGLTNFTREGRSFPTTPPTPLLQDLPTSQGRGSHFPPPRPPHYYRTYQLHKGGEVISHHPAHPITTGLTNFTREGKSFPTTPPTPLLQDLPTSQGRGGHFPPPRPPHYYRTYQLHKGGEVISHHPAHPITTGLIPTSQGRGSHFPPPRPPHYYRTYQLHKGGEVISHHPAHPITTGLTNFTREGKSFPTTPPTPLLQDLPTSQGRGRLTNFTREGKSFPTTPPTPLLQDLPTSQGRGSHFPPPRPSHYYRTYQLHKGGEVISHHPAHPITTELTNFTREGKSFPTTPSIPLLQDLPTSLGRGSHFPPPRPLHYYRTYQLDKGGEVISHHPAHPITTGLTNFTREGKSFPTTPPIPLLQDLPTSQGRGSHFPPPRPPHYYRTYQLHKGGEVISHHPAHPITTGLTNFTGLGFLRSQLI</sequence>
<feature type="region of interest" description="Disordered" evidence="4">
    <location>
        <begin position="1950"/>
        <end position="1979"/>
    </location>
</feature>
<evidence type="ECO:0000256" key="1">
    <source>
        <dbReference type="ARBA" id="ARBA00022737"/>
    </source>
</evidence>
<keyword evidence="6" id="KW-1185">Reference proteome</keyword>
<dbReference type="GO" id="GO:0005737">
    <property type="term" value="C:cytoplasm"/>
    <property type="evidence" value="ECO:0007669"/>
    <property type="project" value="TreeGrafter"/>
</dbReference>
<feature type="region of interest" description="Disordered" evidence="4">
    <location>
        <begin position="292"/>
        <end position="328"/>
    </location>
</feature>
<feature type="region of interest" description="Disordered" evidence="4">
    <location>
        <begin position="1"/>
        <end position="38"/>
    </location>
</feature>
<dbReference type="SMART" id="SM00248">
    <property type="entry name" value="ANK"/>
    <property type="match status" value="5"/>
</dbReference>
<dbReference type="PROSITE" id="PS50297">
    <property type="entry name" value="ANK_REP_REGION"/>
    <property type="match status" value="2"/>
</dbReference>
<feature type="region of interest" description="Disordered" evidence="4">
    <location>
        <begin position="1621"/>
        <end position="1645"/>
    </location>
</feature>
<dbReference type="OrthoDB" id="341259at2759"/>
<feature type="region of interest" description="Disordered" evidence="4">
    <location>
        <begin position="1053"/>
        <end position="1080"/>
    </location>
</feature>